<dbReference type="SUPFAM" id="SSF89550">
    <property type="entry name" value="PHP domain-like"/>
    <property type="match status" value="1"/>
</dbReference>
<dbReference type="GO" id="GO:0035312">
    <property type="term" value="F:5'-3' DNA exonuclease activity"/>
    <property type="evidence" value="ECO:0007669"/>
    <property type="project" value="TreeGrafter"/>
</dbReference>
<evidence type="ECO:0000313" key="2">
    <source>
        <dbReference type="EMBL" id="TET47343.1"/>
    </source>
</evidence>
<dbReference type="InterPro" id="IPR003141">
    <property type="entry name" value="Pol/His_phosphatase_N"/>
</dbReference>
<gene>
    <name evidence="2" type="ORF">E3J62_01800</name>
</gene>
<sequence length="255" mass="27909">MILVFAGSVMVDQFKGDLHIHTCLSPCGDNNMLPTLIVGQAKKKNLDVIAICDHNSAENVPAVKKAGERVGVVVIGGIEITSQEEVHVLALFENDADLLRVQDIVYKHLSGVNDQDYFGEQLVVDENDSIMGINDRLLIGATTLLIEQIVDIVHKSGGIAIASHVDREAFSIIGQLGFIPDGLNIDALEVSPRNPVKEVKARLPQVNDFPIVRFSDAHYLEDIGETYTSFFTENLSVDELSKALLNRDGRKAVTH</sequence>
<evidence type="ECO:0000313" key="3">
    <source>
        <dbReference type="Proteomes" id="UP000315525"/>
    </source>
</evidence>
<dbReference type="InterPro" id="IPR052018">
    <property type="entry name" value="PHP_domain"/>
</dbReference>
<dbReference type="InterPro" id="IPR016195">
    <property type="entry name" value="Pol/histidinol_Pase-like"/>
</dbReference>
<dbReference type="EMBL" id="SOJN01000023">
    <property type="protein sequence ID" value="TET47343.1"/>
    <property type="molecule type" value="Genomic_DNA"/>
</dbReference>
<feature type="domain" description="Polymerase/histidinol phosphatase N-terminal" evidence="1">
    <location>
        <begin position="16"/>
        <end position="84"/>
    </location>
</feature>
<comment type="caution">
    <text evidence="2">The sequence shown here is derived from an EMBL/GenBank/DDBJ whole genome shotgun (WGS) entry which is preliminary data.</text>
</comment>
<dbReference type="GO" id="GO:0004534">
    <property type="term" value="F:5'-3' RNA exonuclease activity"/>
    <property type="evidence" value="ECO:0007669"/>
    <property type="project" value="TreeGrafter"/>
</dbReference>
<dbReference type="PANTHER" id="PTHR42924:SF3">
    <property type="entry name" value="POLYMERASE_HISTIDINOL PHOSPHATASE N-TERMINAL DOMAIN-CONTAINING PROTEIN"/>
    <property type="match status" value="1"/>
</dbReference>
<protein>
    <submittedName>
        <fullName evidence="2">PHP domain-containing protein</fullName>
    </submittedName>
</protein>
<dbReference type="SMART" id="SM00481">
    <property type="entry name" value="POLIIIAc"/>
    <property type="match status" value="1"/>
</dbReference>
<accession>A0A523UXW2</accession>
<organism evidence="2 3">
    <name type="scientific">candidate division TA06 bacterium</name>
    <dbReference type="NCBI Taxonomy" id="2250710"/>
    <lineage>
        <taxon>Bacteria</taxon>
        <taxon>Bacteria division TA06</taxon>
    </lineage>
</organism>
<dbReference type="PANTHER" id="PTHR42924">
    <property type="entry name" value="EXONUCLEASE"/>
    <property type="match status" value="1"/>
</dbReference>
<reference evidence="2 3" key="1">
    <citation type="submission" date="2019-03" db="EMBL/GenBank/DDBJ databases">
        <title>Metabolic potential of uncultured bacteria and archaea associated with petroleum seepage in deep-sea sediments.</title>
        <authorList>
            <person name="Dong X."/>
            <person name="Hubert C."/>
        </authorList>
    </citation>
    <scope>NUCLEOTIDE SEQUENCE [LARGE SCALE GENOMIC DNA]</scope>
    <source>
        <strain evidence="2">E44_bin18</strain>
    </source>
</reference>
<dbReference type="AlphaFoldDB" id="A0A523UXW2"/>
<dbReference type="Pfam" id="PF02811">
    <property type="entry name" value="PHP"/>
    <property type="match status" value="1"/>
</dbReference>
<dbReference type="Proteomes" id="UP000315525">
    <property type="component" value="Unassembled WGS sequence"/>
</dbReference>
<dbReference type="Gene3D" id="3.20.20.140">
    <property type="entry name" value="Metal-dependent hydrolases"/>
    <property type="match status" value="1"/>
</dbReference>
<proteinExistence type="predicted"/>
<dbReference type="Pfam" id="PF13263">
    <property type="entry name" value="PHP_C"/>
    <property type="match status" value="1"/>
</dbReference>
<dbReference type="CDD" id="cd07432">
    <property type="entry name" value="PHP_HisPPase"/>
    <property type="match status" value="1"/>
</dbReference>
<dbReference type="InterPro" id="IPR004013">
    <property type="entry name" value="PHP_dom"/>
</dbReference>
<evidence type="ECO:0000259" key="1">
    <source>
        <dbReference type="SMART" id="SM00481"/>
    </source>
</evidence>
<name>A0A523UXW2_UNCT6</name>